<dbReference type="GO" id="GO:0030154">
    <property type="term" value="P:cell differentiation"/>
    <property type="evidence" value="ECO:0007669"/>
    <property type="project" value="TreeGrafter"/>
</dbReference>
<evidence type="ECO:0000256" key="8">
    <source>
        <dbReference type="ARBA" id="ARBA00023163"/>
    </source>
</evidence>
<dbReference type="Pfam" id="PF00320">
    <property type="entry name" value="GATA"/>
    <property type="match status" value="1"/>
</dbReference>
<keyword evidence="9" id="KW-0539">Nucleus</keyword>
<evidence type="ECO:0000256" key="2">
    <source>
        <dbReference type="ARBA" id="ARBA00022723"/>
    </source>
</evidence>
<reference evidence="13 14" key="1">
    <citation type="journal article" date="2023" name="Life. Sci Alliance">
        <title>Evolutionary insights into 3D genome organization and epigenetic landscape of Vigna mungo.</title>
        <authorList>
            <person name="Junaid A."/>
            <person name="Singh B."/>
            <person name="Bhatia S."/>
        </authorList>
    </citation>
    <scope>NUCLEOTIDE SEQUENCE [LARGE SCALE GENOMIC DNA]</scope>
    <source>
        <strain evidence="13">Urdbean</strain>
    </source>
</reference>
<keyword evidence="3 10" id="KW-0863">Zinc-finger</keyword>
<evidence type="ECO:0000313" key="14">
    <source>
        <dbReference type="Proteomes" id="UP001374535"/>
    </source>
</evidence>
<dbReference type="InterPro" id="IPR000679">
    <property type="entry name" value="Znf_GATA"/>
</dbReference>
<dbReference type="PROSITE" id="PS00344">
    <property type="entry name" value="GATA_ZN_FINGER_1"/>
    <property type="match status" value="1"/>
</dbReference>
<evidence type="ECO:0000256" key="9">
    <source>
        <dbReference type="ARBA" id="ARBA00023242"/>
    </source>
</evidence>
<evidence type="ECO:0000256" key="1">
    <source>
        <dbReference type="ARBA" id="ARBA00005694"/>
    </source>
</evidence>
<comment type="similarity">
    <text evidence="1">Belongs to the type IV zinc-finger family. Class A subfamily.</text>
</comment>
<dbReference type="GO" id="GO:0005634">
    <property type="term" value="C:nucleus"/>
    <property type="evidence" value="ECO:0007669"/>
    <property type="project" value="TreeGrafter"/>
</dbReference>
<proteinExistence type="inferred from homology"/>
<protein>
    <recommendedName>
        <fullName evidence="12">GATA-type domain-containing protein</fullName>
    </recommendedName>
</protein>
<dbReference type="CDD" id="cd00202">
    <property type="entry name" value="ZnF_GATA"/>
    <property type="match status" value="1"/>
</dbReference>
<organism evidence="13 14">
    <name type="scientific">Vigna mungo</name>
    <name type="common">Black gram</name>
    <name type="synonym">Phaseolus mungo</name>
    <dbReference type="NCBI Taxonomy" id="3915"/>
    <lineage>
        <taxon>Eukaryota</taxon>
        <taxon>Viridiplantae</taxon>
        <taxon>Streptophyta</taxon>
        <taxon>Embryophyta</taxon>
        <taxon>Tracheophyta</taxon>
        <taxon>Spermatophyta</taxon>
        <taxon>Magnoliopsida</taxon>
        <taxon>eudicotyledons</taxon>
        <taxon>Gunneridae</taxon>
        <taxon>Pentapetalae</taxon>
        <taxon>rosids</taxon>
        <taxon>fabids</taxon>
        <taxon>Fabales</taxon>
        <taxon>Fabaceae</taxon>
        <taxon>Papilionoideae</taxon>
        <taxon>50 kb inversion clade</taxon>
        <taxon>NPAAA clade</taxon>
        <taxon>indigoferoid/millettioid clade</taxon>
        <taxon>Phaseoleae</taxon>
        <taxon>Vigna</taxon>
    </lineage>
</organism>
<dbReference type="InterPro" id="IPR051140">
    <property type="entry name" value="GATA_TF"/>
</dbReference>
<dbReference type="GO" id="GO:0008270">
    <property type="term" value="F:zinc ion binding"/>
    <property type="evidence" value="ECO:0007669"/>
    <property type="project" value="UniProtKB-KW"/>
</dbReference>
<keyword evidence="5" id="KW-0805">Transcription regulation</keyword>
<keyword evidence="2" id="KW-0479">Metal-binding</keyword>
<feature type="domain" description="GATA-type" evidence="12">
    <location>
        <begin position="196"/>
        <end position="232"/>
    </location>
</feature>
<evidence type="ECO:0000313" key="13">
    <source>
        <dbReference type="EMBL" id="WVY96467.1"/>
    </source>
</evidence>
<dbReference type="PANTHER" id="PTHR45658:SF42">
    <property type="entry name" value="GATA TRANSCRIPTION FACTOR 1"/>
    <property type="match status" value="1"/>
</dbReference>
<evidence type="ECO:0000256" key="6">
    <source>
        <dbReference type="ARBA" id="ARBA00023125"/>
    </source>
</evidence>
<keyword evidence="8" id="KW-0804">Transcription</keyword>
<dbReference type="SMART" id="SM00401">
    <property type="entry name" value="ZnF_GATA"/>
    <property type="match status" value="1"/>
</dbReference>
<evidence type="ECO:0000256" key="3">
    <source>
        <dbReference type="ARBA" id="ARBA00022771"/>
    </source>
</evidence>
<dbReference type="GO" id="GO:0043565">
    <property type="term" value="F:sequence-specific DNA binding"/>
    <property type="evidence" value="ECO:0007669"/>
    <property type="project" value="InterPro"/>
</dbReference>
<name>A0AAQ3MSA6_VIGMU</name>
<evidence type="ECO:0000259" key="12">
    <source>
        <dbReference type="PROSITE" id="PS50114"/>
    </source>
</evidence>
<dbReference type="GO" id="GO:0006355">
    <property type="term" value="P:regulation of DNA-templated transcription"/>
    <property type="evidence" value="ECO:0007669"/>
    <property type="project" value="InterPro"/>
</dbReference>
<keyword evidence="6" id="KW-0238">DNA-binding</keyword>
<dbReference type="Gene3D" id="3.30.50.10">
    <property type="entry name" value="Erythroid Transcription Factor GATA-1, subunit A"/>
    <property type="match status" value="1"/>
</dbReference>
<dbReference type="EMBL" id="CP144692">
    <property type="protein sequence ID" value="WVY96467.1"/>
    <property type="molecule type" value="Genomic_DNA"/>
</dbReference>
<evidence type="ECO:0000256" key="10">
    <source>
        <dbReference type="PROSITE-ProRule" id="PRU00094"/>
    </source>
</evidence>
<evidence type="ECO:0000256" key="7">
    <source>
        <dbReference type="ARBA" id="ARBA00023159"/>
    </source>
</evidence>
<keyword evidence="7" id="KW-0010">Activator</keyword>
<dbReference type="InterPro" id="IPR013088">
    <property type="entry name" value="Znf_NHR/GATA"/>
</dbReference>
<dbReference type="AlphaFoldDB" id="A0AAQ3MSA6"/>
<sequence>METIGSVDDLLDFSLDIGEEDDDEDKHRKSCPSLNSKCGNPSLFNSLVPDDPNHSYSDKIVLQKEGIDGARRVNGPGEPLDHEEFVEEELEWLSNKDAFPSVETFVDLSCIQPDTAKIKKSTPVLEDSTGSSNSNNSSNSISLLSSCDHLKVPVRARSKRRSRCRPGIADENSGQQVWWRQPSNEISKAEEGMKISPIGRKCQHCGAEKTPQWRAGPLGPKTLCNACGVRFKSGRLVPEYRPASSPTFRSDLHSNSHRKIVEMRKQKQMGMG</sequence>
<evidence type="ECO:0000256" key="4">
    <source>
        <dbReference type="ARBA" id="ARBA00022833"/>
    </source>
</evidence>
<accession>A0AAQ3MSA6</accession>
<feature type="region of interest" description="Disordered" evidence="11">
    <location>
        <begin position="120"/>
        <end position="140"/>
    </location>
</feature>
<dbReference type="SUPFAM" id="SSF57716">
    <property type="entry name" value="Glucocorticoid receptor-like (DNA-binding domain)"/>
    <property type="match status" value="1"/>
</dbReference>
<evidence type="ECO:0000256" key="11">
    <source>
        <dbReference type="SAM" id="MobiDB-lite"/>
    </source>
</evidence>
<dbReference type="Proteomes" id="UP001374535">
    <property type="component" value="Chromosome 9"/>
</dbReference>
<dbReference type="PROSITE" id="PS50114">
    <property type="entry name" value="GATA_ZN_FINGER_2"/>
    <property type="match status" value="1"/>
</dbReference>
<evidence type="ECO:0000256" key="5">
    <source>
        <dbReference type="ARBA" id="ARBA00023015"/>
    </source>
</evidence>
<feature type="compositionally biased region" description="Low complexity" evidence="11">
    <location>
        <begin position="131"/>
        <end position="140"/>
    </location>
</feature>
<dbReference type="PANTHER" id="PTHR45658">
    <property type="entry name" value="GATA TRANSCRIPTION FACTOR"/>
    <property type="match status" value="1"/>
</dbReference>
<dbReference type="FunFam" id="3.30.50.10:FF:000018">
    <property type="entry name" value="GATA transcription factor"/>
    <property type="match status" value="1"/>
</dbReference>
<keyword evidence="14" id="KW-1185">Reference proteome</keyword>
<gene>
    <name evidence="13" type="ORF">V8G54_028618</name>
</gene>
<keyword evidence="4" id="KW-0862">Zinc</keyword>